<keyword evidence="4" id="KW-1185">Reference proteome</keyword>
<reference evidence="2 4" key="2">
    <citation type="journal article" date="2016" name="Front. Microbiol.">
        <title>Industrial Acetogenic Biocatalysts: A Comparative Metabolic and Genomic Analysis.</title>
        <authorList>
            <person name="Bengelsdorf F."/>
            <person name="Poehlein A."/>
            <person name="Sonja S."/>
            <person name="Erz C."/>
            <person name="Hummel T."/>
            <person name="Hoffmeister S."/>
            <person name="Daniel R."/>
            <person name="Durre P."/>
        </authorList>
    </citation>
    <scope>NUCLEOTIDE SEQUENCE [LARGE SCALE GENOMIC DNA]</scope>
    <source>
        <strain evidence="2 4">PTA-10522</strain>
    </source>
</reference>
<evidence type="ECO:0000313" key="2">
    <source>
        <dbReference type="EMBL" id="OBR89961.1"/>
    </source>
</evidence>
<dbReference type="GO" id="GO:0016740">
    <property type="term" value="F:transferase activity"/>
    <property type="evidence" value="ECO:0007669"/>
    <property type="project" value="UniProtKB-KW"/>
</dbReference>
<accession>A0A162LHS0</accession>
<evidence type="ECO:0000313" key="4">
    <source>
        <dbReference type="Proteomes" id="UP000093694"/>
    </source>
</evidence>
<dbReference type="SUPFAM" id="SSF81593">
    <property type="entry name" value="Nucleotidyltransferase substrate binding subunit/domain"/>
    <property type="match status" value="1"/>
</dbReference>
<dbReference type="PATRIC" id="fig|1705578.3.peg.4285"/>
<dbReference type="Pfam" id="PF08780">
    <property type="entry name" value="NTase_sub_bind"/>
    <property type="match status" value="1"/>
</dbReference>
<dbReference type="RefSeq" id="WP_343217903.1">
    <property type="nucleotide sequence ID" value="NZ_LROR01000106.1"/>
</dbReference>
<name>A0A162LHS0_9CLOT</name>
<proteinExistence type="predicted"/>
<organism evidence="1 3">
    <name type="scientific">Clostridium coskatii</name>
    <dbReference type="NCBI Taxonomy" id="1705578"/>
    <lineage>
        <taxon>Bacteria</taxon>
        <taxon>Bacillati</taxon>
        <taxon>Bacillota</taxon>
        <taxon>Clostridia</taxon>
        <taxon>Eubacteriales</taxon>
        <taxon>Clostridiaceae</taxon>
        <taxon>Clostridium</taxon>
    </lineage>
</organism>
<evidence type="ECO:0000313" key="3">
    <source>
        <dbReference type="Proteomes" id="UP000077384"/>
    </source>
</evidence>
<dbReference type="Gene3D" id="1.20.120.330">
    <property type="entry name" value="Nucleotidyltransferases domain 2"/>
    <property type="match status" value="1"/>
</dbReference>
<dbReference type="Proteomes" id="UP000093694">
    <property type="component" value="Unassembled WGS sequence"/>
</dbReference>
<dbReference type="AlphaFoldDB" id="A0A162LHS0"/>
<reference evidence="1 3" key="1">
    <citation type="journal article" date="2015" name="Biotechnol. Bioeng.">
        <title>Genome sequence and phenotypic characterization of Caulobacter segnis.</title>
        <authorList>
            <person name="Patel S."/>
            <person name="Fletcher B."/>
            <person name="Scott D.C."/>
            <person name="Ely B."/>
        </authorList>
    </citation>
    <scope>NUCLEOTIDE SEQUENCE [LARGE SCALE GENOMIC DNA]</scope>
    <source>
        <strain evidence="1 3">PS02</strain>
    </source>
</reference>
<dbReference type="EMBL" id="LROR01000106">
    <property type="protein sequence ID" value="OBR89961.1"/>
    <property type="molecule type" value="Genomic_DNA"/>
</dbReference>
<sequence length="45" mass="5407">MMLDRNRTSHMYDEITAKNIVERIRKVYINEFNDLEKFLKSTSGV</sequence>
<keyword evidence="1" id="KW-0808">Transferase</keyword>
<comment type="caution">
    <text evidence="1">The sequence shown here is derived from an EMBL/GenBank/DDBJ whole genome shotgun (WGS) entry which is preliminary data.</text>
</comment>
<dbReference type="Proteomes" id="UP000077384">
    <property type="component" value="Unassembled WGS sequence"/>
</dbReference>
<evidence type="ECO:0000313" key="1">
    <source>
        <dbReference type="EMBL" id="OAA93676.1"/>
    </source>
</evidence>
<dbReference type="EMBL" id="LITQ01000011">
    <property type="protein sequence ID" value="OAA93676.1"/>
    <property type="molecule type" value="Genomic_DNA"/>
</dbReference>
<protein>
    <submittedName>
        <fullName evidence="1">Nucleotidyltransferase substrate binding protein like protein</fullName>
    </submittedName>
</protein>
<gene>
    <name evidence="2" type="ORF">CLCOS_41830</name>
    <name evidence="1" type="ORF">WX73_04173</name>
</gene>
<dbReference type="InterPro" id="IPR010235">
    <property type="entry name" value="HepT"/>
</dbReference>